<keyword evidence="8" id="KW-0175">Coiled coil</keyword>
<dbReference type="GO" id="GO:0005643">
    <property type="term" value="C:nuclear pore"/>
    <property type="evidence" value="ECO:0007669"/>
    <property type="project" value="UniProtKB-SubCell"/>
</dbReference>
<evidence type="ECO:0000313" key="11">
    <source>
        <dbReference type="EMBL" id="KFQ21629.1"/>
    </source>
</evidence>
<dbReference type="GO" id="GO:0015031">
    <property type="term" value="P:protein transport"/>
    <property type="evidence" value="ECO:0007669"/>
    <property type="project" value="UniProtKB-KW"/>
</dbReference>
<dbReference type="PANTHER" id="PTHR13437:SF2">
    <property type="entry name" value="NUCLEOPORIN P58_P45"/>
    <property type="match status" value="1"/>
</dbReference>
<keyword evidence="2" id="KW-0813">Transport</keyword>
<dbReference type="EMBL" id="KK691247">
    <property type="protein sequence ID" value="KFQ21629.1"/>
    <property type="molecule type" value="Genomic_DNA"/>
</dbReference>
<evidence type="ECO:0000256" key="7">
    <source>
        <dbReference type="ARBA" id="ARBA00023242"/>
    </source>
</evidence>
<evidence type="ECO:0000313" key="12">
    <source>
        <dbReference type="Proteomes" id="UP000052967"/>
    </source>
</evidence>
<dbReference type="InterPro" id="IPR024882">
    <property type="entry name" value="NUP58/p45/49"/>
</dbReference>
<evidence type="ECO:0000256" key="10">
    <source>
        <dbReference type="SAM" id="SignalP"/>
    </source>
</evidence>
<feature type="compositionally biased region" description="Basic and acidic residues" evidence="9">
    <location>
        <begin position="197"/>
        <end position="218"/>
    </location>
</feature>
<evidence type="ECO:0000256" key="2">
    <source>
        <dbReference type="ARBA" id="ARBA00022448"/>
    </source>
</evidence>
<evidence type="ECO:0000256" key="5">
    <source>
        <dbReference type="ARBA" id="ARBA00023010"/>
    </source>
</evidence>
<keyword evidence="10" id="KW-0732">Signal</keyword>
<keyword evidence="7" id="KW-0539">Nucleus</keyword>
<evidence type="ECO:0000256" key="4">
    <source>
        <dbReference type="ARBA" id="ARBA00022927"/>
    </source>
</evidence>
<dbReference type="Proteomes" id="UP000052967">
    <property type="component" value="Unassembled WGS sequence"/>
</dbReference>
<keyword evidence="3" id="KW-0509">mRNA transport</keyword>
<dbReference type="GO" id="GO:0051028">
    <property type="term" value="P:mRNA transport"/>
    <property type="evidence" value="ECO:0007669"/>
    <property type="project" value="UniProtKB-KW"/>
</dbReference>
<protein>
    <submittedName>
        <fullName evidence="11">Nucleoporin p58/p45</fullName>
    </submittedName>
</protein>
<evidence type="ECO:0000256" key="1">
    <source>
        <dbReference type="ARBA" id="ARBA00004567"/>
    </source>
</evidence>
<dbReference type="GO" id="GO:0017056">
    <property type="term" value="F:structural constituent of nuclear pore"/>
    <property type="evidence" value="ECO:0007669"/>
    <property type="project" value="InterPro"/>
</dbReference>
<evidence type="ECO:0000256" key="8">
    <source>
        <dbReference type="SAM" id="Coils"/>
    </source>
</evidence>
<proteinExistence type="predicted"/>
<feature type="region of interest" description="Disordered" evidence="9">
    <location>
        <begin position="181"/>
        <end position="219"/>
    </location>
</feature>
<feature type="non-terminal residue" evidence="11">
    <location>
        <position position="1"/>
    </location>
</feature>
<feature type="chain" id="PRO_5013198229" evidence="10">
    <location>
        <begin position="16"/>
        <end position="571"/>
    </location>
</feature>
<comment type="subcellular location">
    <subcellularLocation>
        <location evidence="1">Nucleus</location>
        <location evidence="1">Nuclear pore complex</location>
    </subcellularLocation>
</comment>
<keyword evidence="5" id="KW-0811">Translocation</keyword>
<dbReference type="Gene3D" id="6.10.140.1350">
    <property type="match status" value="1"/>
</dbReference>
<feature type="non-terminal residue" evidence="11">
    <location>
        <position position="571"/>
    </location>
</feature>
<feature type="coiled-coil region" evidence="8">
    <location>
        <begin position="322"/>
        <end position="349"/>
    </location>
</feature>
<keyword evidence="12" id="KW-1185">Reference proteome</keyword>
<reference evidence="11 12" key="1">
    <citation type="submission" date="2014-04" db="EMBL/GenBank/DDBJ databases">
        <title>Genome evolution of avian class.</title>
        <authorList>
            <person name="Zhang G."/>
            <person name="Li C."/>
        </authorList>
    </citation>
    <scope>NUCLEOTIDE SEQUENCE [LARGE SCALE GENOMIC DNA]</scope>
    <source>
        <strain evidence="11">BGI_N331</strain>
    </source>
</reference>
<accession>A0A091QB97</accession>
<keyword evidence="4" id="KW-0653">Protein transport</keyword>
<dbReference type="PANTHER" id="PTHR13437">
    <property type="entry name" value="NUCLEOPORIN P58/P45 NUCLEOPORIN-LIKE PROTEIN 1"/>
    <property type="match status" value="1"/>
</dbReference>
<feature type="region of interest" description="Disordered" evidence="9">
    <location>
        <begin position="549"/>
        <end position="571"/>
    </location>
</feature>
<sequence length="571" mass="58469">GVFFFFFFSSSSTGGLNFGTLGSSTATATTSAPSVGFGSGLFGSKPTGFTLGSTTTGTATTIATGLTLGTPATTSASTTGFSLGFNKPAGSATPFALPVTSTSTGSLSLSSALTSTPAAGTTGFTLNLGGTTAPTTTASTGLSLGGALAGLGGTLFQNTSTAAGLGQNALSLTLGTTATPSTTANEGLGGIDFSSSSDKKSDKTGTRPEDSKALKDENLPPVICQDVENLQKFVKEQKQVQEEISRMSSKAMLKVQEDIKALKQLLSVVASGLQRNTLNIDKLKVETAQELKNAEIALRTQKTPPGLQHENTAPADYFRILVEQFEVQLQQYRQQIEELENHLATQANNSHITPQDLSMAMQKIYQTFVALAAQLQSIHENVKMLKDQYLGYRKTFLGDAMDVFEARRTEAKKWQSAPRVTTGPTPFSNIPNAAAVAMAATLTQQQQPATGPQPSLGVSFGTPFGSGIGTGLQSSGLGSSSLGGFGSSSAFGSSATGASSFGFGTTSKPSGSLSAGFGSSTTSGFNFSNPGITASAGLTFGVSNPASAGFGTGGQLLQLKKPPAGNKRGKR</sequence>
<evidence type="ECO:0000256" key="9">
    <source>
        <dbReference type="SAM" id="MobiDB-lite"/>
    </source>
</evidence>
<gene>
    <name evidence="11" type="ORF">N331_11799</name>
</gene>
<dbReference type="Pfam" id="PF15967">
    <property type="entry name" value="Nucleoporin_FG2"/>
    <property type="match status" value="1"/>
</dbReference>
<keyword evidence="6" id="KW-0906">Nuclear pore complex</keyword>
<evidence type="ECO:0000256" key="3">
    <source>
        <dbReference type="ARBA" id="ARBA00022816"/>
    </source>
</evidence>
<organism evidence="11 12">
    <name type="scientific">Merops nubicus</name>
    <name type="common">Northern carmine bee-eater</name>
    <dbReference type="NCBI Taxonomy" id="57421"/>
    <lineage>
        <taxon>Eukaryota</taxon>
        <taxon>Metazoa</taxon>
        <taxon>Chordata</taxon>
        <taxon>Craniata</taxon>
        <taxon>Vertebrata</taxon>
        <taxon>Euteleostomi</taxon>
        <taxon>Archelosauria</taxon>
        <taxon>Archosauria</taxon>
        <taxon>Dinosauria</taxon>
        <taxon>Saurischia</taxon>
        <taxon>Theropoda</taxon>
        <taxon>Coelurosauria</taxon>
        <taxon>Aves</taxon>
        <taxon>Neognathae</taxon>
        <taxon>Neoaves</taxon>
        <taxon>Telluraves</taxon>
        <taxon>Coraciimorphae</taxon>
        <taxon>Coraciiformes</taxon>
        <taxon>Meropidae</taxon>
        <taxon>Merops</taxon>
    </lineage>
</organism>
<evidence type="ECO:0000256" key="6">
    <source>
        <dbReference type="ARBA" id="ARBA00023132"/>
    </source>
</evidence>
<dbReference type="AlphaFoldDB" id="A0A091QB97"/>
<dbReference type="GO" id="GO:0008139">
    <property type="term" value="F:nuclear localization sequence binding"/>
    <property type="evidence" value="ECO:0007669"/>
    <property type="project" value="InterPro"/>
</dbReference>
<name>A0A091QB97_MERNU</name>
<feature type="signal peptide" evidence="10">
    <location>
        <begin position="1"/>
        <end position="15"/>
    </location>
</feature>